<protein>
    <submittedName>
        <fullName evidence="1">Uncharacterized protein</fullName>
    </submittedName>
</protein>
<sequence>MLGCIFCLKNYLLFQGKLEELKRTHFNHNPDEPLIFHRKEMVNCQGPFWRLRDIGFRDNFNQALLKTISEAKFGLILVVIDKLSYKNRYPDPFHPYHICLDFMLQRYAGLMNHYNRQGDVMAESRGKKENGLLANAYDHIYTHGDMHHDAGFYKRALTSREIKLKGKSANIAGLQLADILAYPLKQAYLAENGICEEAADTFGNLLVEAVSDKYNRHIYHKYVNGYGKVFFPK</sequence>
<evidence type="ECO:0000313" key="2">
    <source>
        <dbReference type="Proteomes" id="UP000177230"/>
    </source>
</evidence>
<comment type="caution">
    <text evidence="1">The sequence shown here is derived from an EMBL/GenBank/DDBJ whole genome shotgun (WGS) entry which is preliminary data.</text>
</comment>
<dbReference type="Proteomes" id="UP000177230">
    <property type="component" value="Unassembled WGS sequence"/>
</dbReference>
<gene>
    <name evidence="1" type="ORF">A2024_09000</name>
</gene>
<name>A0A1F5R7Q4_9BACT</name>
<dbReference type="AlphaFoldDB" id="A0A1F5R7Q4"/>
<dbReference type="InterPro" id="IPR024524">
    <property type="entry name" value="DUF3800"/>
</dbReference>
<reference evidence="1 2" key="1">
    <citation type="journal article" date="2016" name="Nat. Commun.">
        <title>Thousands of microbial genomes shed light on interconnected biogeochemical processes in an aquifer system.</title>
        <authorList>
            <person name="Anantharaman K."/>
            <person name="Brown C.T."/>
            <person name="Hug L.A."/>
            <person name="Sharon I."/>
            <person name="Castelle C.J."/>
            <person name="Probst A.J."/>
            <person name="Thomas B.C."/>
            <person name="Singh A."/>
            <person name="Wilkins M.J."/>
            <person name="Karaoz U."/>
            <person name="Brodie E.L."/>
            <person name="Williams K.H."/>
            <person name="Hubbard S.S."/>
            <person name="Banfield J.F."/>
        </authorList>
    </citation>
    <scope>NUCLEOTIDE SEQUENCE [LARGE SCALE GENOMIC DNA]</scope>
</reference>
<dbReference type="Pfam" id="PF12686">
    <property type="entry name" value="DUF3800"/>
    <property type="match status" value="1"/>
</dbReference>
<accession>A0A1F5R7Q4</accession>
<proteinExistence type="predicted"/>
<evidence type="ECO:0000313" key="1">
    <source>
        <dbReference type="EMBL" id="OGF10476.1"/>
    </source>
</evidence>
<dbReference type="EMBL" id="MFFM01000038">
    <property type="protein sequence ID" value="OGF10476.1"/>
    <property type="molecule type" value="Genomic_DNA"/>
</dbReference>
<organism evidence="1 2">
    <name type="scientific">Candidatus Edwardsbacteria bacterium GWF2_54_11</name>
    <dbReference type="NCBI Taxonomy" id="1817851"/>
    <lineage>
        <taxon>Bacteria</taxon>
        <taxon>Candidatus Edwardsiibacteriota</taxon>
    </lineage>
</organism>